<dbReference type="PANTHER" id="PTHR38460:SF1">
    <property type="entry name" value="TAUTOMERASE YOLI-RELATED"/>
    <property type="match status" value="1"/>
</dbReference>
<evidence type="ECO:0000313" key="2">
    <source>
        <dbReference type="Proteomes" id="UP000253606"/>
    </source>
</evidence>
<evidence type="ECO:0000313" key="1">
    <source>
        <dbReference type="EMBL" id="AXC15908.1"/>
    </source>
</evidence>
<dbReference type="InterPro" id="IPR014347">
    <property type="entry name" value="Tautomerase/MIF_sf"/>
</dbReference>
<protein>
    <submittedName>
        <fullName evidence="1">Putative tautomerase</fullName>
    </submittedName>
</protein>
<accession>A0A2Z5GA74</accession>
<dbReference type="KEGG" id="abas:ACPOL_6696"/>
<name>A0A2Z5GA74_9BACT</name>
<reference evidence="1 2" key="1">
    <citation type="journal article" date="2018" name="Front. Microbiol.">
        <title>Hydrolytic Capabilities as a Key to Environmental Success: Chitinolytic and Cellulolytic Acidobacteria From Acidic Sub-arctic Soils and Boreal Peatlands.</title>
        <authorList>
            <person name="Belova S.E."/>
            <person name="Ravin N.V."/>
            <person name="Pankratov T.A."/>
            <person name="Rakitin A.L."/>
            <person name="Ivanova A.A."/>
            <person name="Beletsky A.V."/>
            <person name="Mardanov A.V."/>
            <person name="Sinninghe Damste J.S."/>
            <person name="Dedysh S.N."/>
        </authorList>
    </citation>
    <scope>NUCLEOTIDE SEQUENCE [LARGE SCALE GENOMIC DNA]</scope>
    <source>
        <strain evidence="1 2">SBC82</strain>
    </source>
</reference>
<dbReference type="InterPro" id="IPR037479">
    <property type="entry name" value="Tauto_MSAD"/>
</dbReference>
<dbReference type="EMBL" id="CP030840">
    <property type="protein sequence ID" value="AXC15908.1"/>
    <property type="molecule type" value="Genomic_DNA"/>
</dbReference>
<gene>
    <name evidence="1" type="ORF">ACPOL_6696</name>
</gene>
<dbReference type="Gene3D" id="3.30.429.10">
    <property type="entry name" value="Macrophage Migration Inhibitory Factor"/>
    <property type="match status" value="1"/>
</dbReference>
<dbReference type="OrthoDB" id="9804765at2"/>
<sequence>MPFVRISLKEGRSAEDREAIADCVHTALVEAIGIPVDDRFQVVTEYGSGGVGSQLFYNANYLGVQRTDGIVFVQIFLRKGRSVEAKKALYLRVVDLLSERVKIRPEDVLITLSENDAADWSFGNGIAQYA</sequence>
<dbReference type="RefSeq" id="WP_114211151.1">
    <property type="nucleotide sequence ID" value="NZ_CP030840.1"/>
</dbReference>
<proteinExistence type="predicted"/>
<organism evidence="1 2">
    <name type="scientific">Acidisarcina polymorpha</name>
    <dbReference type="NCBI Taxonomy" id="2211140"/>
    <lineage>
        <taxon>Bacteria</taxon>
        <taxon>Pseudomonadati</taxon>
        <taxon>Acidobacteriota</taxon>
        <taxon>Terriglobia</taxon>
        <taxon>Terriglobales</taxon>
        <taxon>Acidobacteriaceae</taxon>
        <taxon>Acidisarcina</taxon>
    </lineage>
</organism>
<dbReference type="PANTHER" id="PTHR38460">
    <property type="entry name" value="TAUTOMERASE YOLI-RELATED"/>
    <property type="match status" value="1"/>
</dbReference>
<dbReference type="SUPFAM" id="SSF55331">
    <property type="entry name" value="Tautomerase/MIF"/>
    <property type="match status" value="1"/>
</dbReference>
<keyword evidence="2" id="KW-1185">Reference proteome</keyword>
<dbReference type="AlphaFoldDB" id="A0A2Z5GA74"/>
<dbReference type="Pfam" id="PF14552">
    <property type="entry name" value="Tautomerase_2"/>
    <property type="match status" value="1"/>
</dbReference>
<dbReference type="Proteomes" id="UP000253606">
    <property type="component" value="Chromosome"/>
</dbReference>